<dbReference type="EMBL" id="FLRD01000078">
    <property type="protein sequence ID" value="SBT35014.1"/>
    <property type="molecule type" value="Genomic_DNA"/>
</dbReference>
<protein>
    <submittedName>
        <fullName evidence="1">Uncharacterized protein</fullName>
    </submittedName>
</protein>
<sequence length="108" mass="12293">MSSTWGIVYSKYCLKKYFQFVYTVYAYKVGPKYFGEIVHRAEDRVGHFYRRHLSAASISSIYRQLLSAASISSFYQQHLSAAPISSTYQQHQSACAGRPLQSGHANLE</sequence>
<reference evidence="3 4" key="2">
    <citation type="submission" date="2016-05" db="EMBL/GenBank/DDBJ databases">
        <authorList>
            <person name="Naeem Raeece"/>
        </authorList>
    </citation>
    <scope>NUCLEOTIDE SEQUENCE [LARGE SCALE GENOMIC DNA]</scope>
</reference>
<evidence type="ECO:0000313" key="3">
    <source>
        <dbReference type="Proteomes" id="UP000078550"/>
    </source>
</evidence>
<name>A0A1A8YU23_PLAOA</name>
<dbReference type="Proteomes" id="UP000078550">
    <property type="component" value="Unassembled WGS sequence"/>
</dbReference>
<dbReference type="EMBL" id="FLRE01000101">
    <property type="protein sequence ID" value="SBT35438.1"/>
    <property type="molecule type" value="Genomic_DNA"/>
</dbReference>
<evidence type="ECO:0000313" key="4">
    <source>
        <dbReference type="Proteomes" id="UP000078555"/>
    </source>
</evidence>
<keyword evidence="4" id="KW-1185">Reference proteome</keyword>
<accession>A0A1A8YU23</accession>
<dbReference type="Proteomes" id="UP000078555">
    <property type="component" value="Unassembled WGS sequence"/>
</dbReference>
<evidence type="ECO:0000313" key="2">
    <source>
        <dbReference type="EMBL" id="SBT35438.1"/>
    </source>
</evidence>
<proteinExistence type="predicted"/>
<dbReference type="AlphaFoldDB" id="A0A1A8YU23"/>
<gene>
    <name evidence="1" type="ORF">POVWA1_025220</name>
    <name evidence="2" type="ORF">POVWA2_025040</name>
</gene>
<evidence type="ECO:0000313" key="1">
    <source>
        <dbReference type="EMBL" id="SBT35014.1"/>
    </source>
</evidence>
<organism evidence="1 4">
    <name type="scientific">Plasmodium ovale wallikeri</name>
    <dbReference type="NCBI Taxonomy" id="864142"/>
    <lineage>
        <taxon>Eukaryota</taxon>
        <taxon>Sar</taxon>
        <taxon>Alveolata</taxon>
        <taxon>Apicomplexa</taxon>
        <taxon>Aconoidasida</taxon>
        <taxon>Haemosporida</taxon>
        <taxon>Plasmodiidae</taxon>
        <taxon>Plasmodium</taxon>
        <taxon>Plasmodium (Plasmodium)</taxon>
    </lineage>
</organism>
<reference evidence="1" key="1">
    <citation type="submission" date="2016-05" db="EMBL/GenBank/DDBJ databases">
        <authorList>
            <person name="Lavstsen T."/>
            <person name="Jespersen J.S."/>
        </authorList>
    </citation>
    <scope>NUCLEOTIDE SEQUENCE [LARGE SCALE GENOMIC DNA]</scope>
</reference>